<evidence type="ECO:0000313" key="1">
    <source>
        <dbReference type="EMBL" id="KAJ7348506.1"/>
    </source>
</evidence>
<gene>
    <name evidence="1" type="ORF">DFH08DRAFT_150421</name>
</gene>
<organism evidence="1 2">
    <name type="scientific">Mycena albidolilacea</name>
    <dbReference type="NCBI Taxonomy" id="1033008"/>
    <lineage>
        <taxon>Eukaryota</taxon>
        <taxon>Fungi</taxon>
        <taxon>Dikarya</taxon>
        <taxon>Basidiomycota</taxon>
        <taxon>Agaricomycotina</taxon>
        <taxon>Agaricomycetes</taxon>
        <taxon>Agaricomycetidae</taxon>
        <taxon>Agaricales</taxon>
        <taxon>Marasmiineae</taxon>
        <taxon>Mycenaceae</taxon>
        <taxon>Mycena</taxon>
    </lineage>
</organism>
<reference evidence="1" key="1">
    <citation type="submission" date="2023-03" db="EMBL/GenBank/DDBJ databases">
        <title>Massive genome expansion in bonnet fungi (Mycena s.s.) driven by repeated elements and novel gene families across ecological guilds.</title>
        <authorList>
            <consortium name="Lawrence Berkeley National Laboratory"/>
            <person name="Harder C.B."/>
            <person name="Miyauchi S."/>
            <person name="Viragh M."/>
            <person name="Kuo A."/>
            <person name="Thoen E."/>
            <person name="Andreopoulos B."/>
            <person name="Lu D."/>
            <person name="Skrede I."/>
            <person name="Drula E."/>
            <person name="Henrissat B."/>
            <person name="Morin E."/>
            <person name="Kohler A."/>
            <person name="Barry K."/>
            <person name="LaButti K."/>
            <person name="Morin E."/>
            <person name="Salamov A."/>
            <person name="Lipzen A."/>
            <person name="Mereny Z."/>
            <person name="Hegedus B."/>
            <person name="Baldrian P."/>
            <person name="Stursova M."/>
            <person name="Weitz H."/>
            <person name="Taylor A."/>
            <person name="Grigoriev I.V."/>
            <person name="Nagy L.G."/>
            <person name="Martin F."/>
            <person name="Kauserud H."/>
        </authorList>
    </citation>
    <scope>NUCLEOTIDE SEQUENCE</scope>
    <source>
        <strain evidence="1">CBHHK002</strain>
    </source>
</reference>
<comment type="caution">
    <text evidence="1">The sequence shown here is derived from an EMBL/GenBank/DDBJ whole genome shotgun (WGS) entry which is preliminary data.</text>
</comment>
<dbReference type="Proteomes" id="UP001218218">
    <property type="component" value="Unassembled WGS sequence"/>
</dbReference>
<keyword evidence="2" id="KW-1185">Reference proteome</keyword>
<dbReference type="AlphaFoldDB" id="A0AAD7ESF6"/>
<evidence type="ECO:0000313" key="2">
    <source>
        <dbReference type="Proteomes" id="UP001218218"/>
    </source>
</evidence>
<protein>
    <submittedName>
        <fullName evidence="1">Uncharacterized protein</fullName>
    </submittedName>
</protein>
<name>A0AAD7ESF6_9AGAR</name>
<dbReference type="EMBL" id="JARIHO010000017">
    <property type="protein sequence ID" value="KAJ7348506.1"/>
    <property type="molecule type" value="Genomic_DNA"/>
</dbReference>
<sequence length="278" mass="30034">MGLLRGSAESARCLSPAAYRHSSPLPRSPVLYRQARSHPIRIRSLFYSNDIPPFCFPLCASRLSQPRSSRLGLDCADGCLSDEQMRVCIHPLGLPTPIDRRPSIDPSPIYPVRAGHRPPAAIAARIAVVGGGLGVLACGAVPNTGPHHQSGLRNSPRGLGLAEGGMRNECAVRIGGVRTMCISSCASAFLSAPVHLCLYPSLALLLERYHLLSALRFPPATTTLLQTRPRRHTDASQASRTSRWNAAAVSVDFGRWSTTFPDVPVLRRGTVTVRCYRG</sequence>
<proteinExistence type="predicted"/>
<accession>A0AAD7ESF6</accession>